<comment type="cofactor">
    <cofactor evidence="1">
        <name>Fe(2+)</name>
        <dbReference type="ChEBI" id="CHEBI:29033"/>
    </cofactor>
</comment>
<evidence type="ECO:0000313" key="9">
    <source>
        <dbReference type="Proteomes" id="UP000225108"/>
    </source>
</evidence>
<comment type="similarity">
    <text evidence="2">Belongs to the TfdA dioxygenase family.</text>
</comment>
<dbReference type="InterPro" id="IPR042098">
    <property type="entry name" value="TauD-like_sf"/>
</dbReference>
<dbReference type="SUPFAM" id="SSF51197">
    <property type="entry name" value="Clavaminate synthase-like"/>
    <property type="match status" value="1"/>
</dbReference>
<proteinExistence type="inferred from homology"/>
<dbReference type="PANTHER" id="PTHR30468">
    <property type="entry name" value="ALPHA-KETOGLUTARATE-DEPENDENT SULFONATE DIOXYGENASE"/>
    <property type="match status" value="1"/>
</dbReference>
<feature type="domain" description="TauD/TfdA-like" evidence="7">
    <location>
        <begin position="24"/>
        <end position="281"/>
    </location>
</feature>
<sequence length="335" mass="36700">MTAIVESRSTTASSIAVPRTALSVTKLGEHLGARVDGVRLSADLDAATVEAIRSVIATHKAVIFTGQHHLDDDAQYAFASVLGSPTKAHPTVLSRGEDLLPLEGAANSWHTDVTFVDRIPKISILRSIQRPGYGGATMWASTVAAYAALPVPLRALADRLRAVHSNDYDYAEHLTVGDSSDPEYRAEFGKTIYRTEHPVVRVHPETGERALTLGHFVQSFTGFRTSETADLLRLFQARIERPDNTFRWNWNEGDVAIWDNRSTQHYGVADFGDQYRRVNRVTLAGDIPVGVHRDRSTIISGDASNYSVVETPSPLIGWEPASNASIRGYADLPVN</sequence>
<dbReference type="Proteomes" id="UP000225108">
    <property type="component" value="Unassembled WGS sequence"/>
</dbReference>
<organism evidence="8 9">
    <name type="scientific">Williamsia marianensis</name>
    <dbReference type="NCBI Taxonomy" id="85044"/>
    <lineage>
        <taxon>Bacteria</taxon>
        <taxon>Bacillati</taxon>
        <taxon>Actinomycetota</taxon>
        <taxon>Actinomycetes</taxon>
        <taxon>Mycobacteriales</taxon>
        <taxon>Nocardiaceae</taxon>
        <taxon>Williamsia</taxon>
    </lineage>
</organism>
<evidence type="ECO:0000256" key="5">
    <source>
        <dbReference type="ARBA" id="ARBA00023002"/>
    </source>
</evidence>
<protein>
    <submittedName>
        <fullName evidence="8">Taurine catabolism dioxygenase</fullName>
    </submittedName>
</protein>
<keyword evidence="5" id="KW-0560">Oxidoreductase</keyword>
<dbReference type="GO" id="GO:0046872">
    <property type="term" value="F:metal ion binding"/>
    <property type="evidence" value="ECO:0007669"/>
    <property type="project" value="UniProtKB-KW"/>
</dbReference>
<keyword evidence="6" id="KW-0408">Iron</keyword>
<reference evidence="8 9" key="1">
    <citation type="submission" date="2017-10" db="EMBL/GenBank/DDBJ databases">
        <title>The draft genome sequence of Williamsia sp. BULT 1.1 isolated from the semi-arid grassland soils from South Africa.</title>
        <authorList>
            <person name="Kabwe M.H."/>
            <person name="Govender N."/>
            <person name="Mutseka Lunga P."/>
            <person name="Vikram S."/>
            <person name="Makhalanyane T.P."/>
        </authorList>
    </citation>
    <scope>NUCLEOTIDE SEQUENCE [LARGE SCALE GENOMIC DNA]</scope>
    <source>
        <strain evidence="8 9">BULT 1.1</strain>
    </source>
</reference>
<dbReference type="InterPro" id="IPR003819">
    <property type="entry name" value="TauD/TfdA-like"/>
</dbReference>
<evidence type="ECO:0000256" key="4">
    <source>
        <dbReference type="ARBA" id="ARBA00022964"/>
    </source>
</evidence>
<name>A0A2G3PSG5_WILMA</name>
<evidence type="ECO:0000256" key="1">
    <source>
        <dbReference type="ARBA" id="ARBA00001954"/>
    </source>
</evidence>
<gene>
    <name evidence="8" type="ORF">CSW57_06550</name>
</gene>
<evidence type="ECO:0000259" key="7">
    <source>
        <dbReference type="Pfam" id="PF02668"/>
    </source>
</evidence>
<dbReference type="AlphaFoldDB" id="A0A2G3PSG5"/>
<dbReference type="EMBL" id="PEBD01000004">
    <property type="protein sequence ID" value="PHV68808.1"/>
    <property type="molecule type" value="Genomic_DNA"/>
</dbReference>
<evidence type="ECO:0000256" key="2">
    <source>
        <dbReference type="ARBA" id="ARBA00005896"/>
    </source>
</evidence>
<keyword evidence="4 8" id="KW-0223">Dioxygenase</keyword>
<comment type="caution">
    <text evidence="8">The sequence shown here is derived from an EMBL/GenBank/DDBJ whole genome shotgun (WGS) entry which is preliminary data.</text>
</comment>
<keyword evidence="3" id="KW-0479">Metal-binding</keyword>
<dbReference type="PANTHER" id="PTHR30468:SF5">
    <property type="entry name" value="ALPHA-KETOGLUTARATE-DEPENDENT SULFATE ESTER DIOXYGENASE"/>
    <property type="match status" value="1"/>
</dbReference>
<accession>A0A2G3PSG5</accession>
<dbReference type="RefSeq" id="WP_099381899.1">
    <property type="nucleotide sequence ID" value="NZ_PEBD01000004.1"/>
</dbReference>
<evidence type="ECO:0000313" key="8">
    <source>
        <dbReference type="EMBL" id="PHV68808.1"/>
    </source>
</evidence>
<dbReference type="InterPro" id="IPR051323">
    <property type="entry name" value="AtsK-like"/>
</dbReference>
<dbReference type="Gene3D" id="3.60.130.10">
    <property type="entry name" value="Clavaminate synthase-like"/>
    <property type="match status" value="1"/>
</dbReference>
<dbReference type="GO" id="GO:0005737">
    <property type="term" value="C:cytoplasm"/>
    <property type="evidence" value="ECO:0007669"/>
    <property type="project" value="TreeGrafter"/>
</dbReference>
<evidence type="ECO:0000256" key="6">
    <source>
        <dbReference type="ARBA" id="ARBA00023004"/>
    </source>
</evidence>
<dbReference type="GO" id="GO:0016706">
    <property type="term" value="F:2-oxoglutarate-dependent dioxygenase activity"/>
    <property type="evidence" value="ECO:0007669"/>
    <property type="project" value="TreeGrafter"/>
</dbReference>
<dbReference type="Pfam" id="PF02668">
    <property type="entry name" value="TauD"/>
    <property type="match status" value="1"/>
</dbReference>
<evidence type="ECO:0000256" key="3">
    <source>
        <dbReference type="ARBA" id="ARBA00022723"/>
    </source>
</evidence>